<evidence type="ECO:0000313" key="3">
    <source>
        <dbReference type="Proteomes" id="UP000053467"/>
    </source>
</evidence>
<reference evidence="3" key="1">
    <citation type="journal article" date="2015" name="MBio">
        <title>Genome-Resolved Metagenomic Analysis Reveals Roles for Candidate Phyla and Other Microbial Community Members in Biogeochemical Transformations in Oil Reservoirs.</title>
        <authorList>
            <person name="Hu P."/>
            <person name="Tom L."/>
            <person name="Singh A."/>
            <person name="Thomas B.C."/>
            <person name="Baker B.J."/>
            <person name="Piceno Y.M."/>
            <person name="Andersen G.L."/>
            <person name="Banfield J.F."/>
        </authorList>
    </citation>
    <scope>NUCLEOTIDE SEQUENCE [LARGE SCALE GENOMIC DNA]</scope>
</reference>
<organism evidence="2 3">
    <name type="scientific">candidate division TA06 bacterium 34_109</name>
    <dbReference type="NCBI Taxonomy" id="1635277"/>
    <lineage>
        <taxon>Bacteria</taxon>
        <taxon>Bacteria division TA06</taxon>
    </lineage>
</organism>
<gene>
    <name evidence="2" type="ORF">XE03_1145</name>
</gene>
<accession>A0A101I0S9</accession>
<evidence type="ECO:0000256" key="1">
    <source>
        <dbReference type="SAM" id="Phobius"/>
    </source>
</evidence>
<keyword evidence="1" id="KW-1133">Transmembrane helix</keyword>
<proteinExistence type="predicted"/>
<protein>
    <submittedName>
        <fullName evidence="2">Uncharacterized protein</fullName>
    </submittedName>
</protein>
<dbReference type="EMBL" id="LGGX01000010">
    <property type="protein sequence ID" value="KUK86927.1"/>
    <property type="molecule type" value="Genomic_DNA"/>
</dbReference>
<sequence>METYLYNIMKRKKLKFILTLFVLFLNILIFSSEGNYNLNPYFLPVVGIVAVFLGLVLMQVFINFLKIFLNPPQKGDKDKNVEDYNKSILEKKELGEEELIAITTALILEYKLHHSLSKDRLTIKWEDKPPYWFYARSKNG</sequence>
<comment type="caution">
    <text evidence="2">The sequence shown here is derived from an EMBL/GenBank/DDBJ whole genome shotgun (WGS) entry which is preliminary data.</text>
</comment>
<dbReference type="Proteomes" id="UP000053467">
    <property type="component" value="Unassembled WGS sequence"/>
</dbReference>
<evidence type="ECO:0000313" key="2">
    <source>
        <dbReference type="EMBL" id="KUK86927.1"/>
    </source>
</evidence>
<feature type="transmembrane region" description="Helical" evidence="1">
    <location>
        <begin position="41"/>
        <end position="65"/>
    </location>
</feature>
<keyword evidence="1" id="KW-0472">Membrane</keyword>
<name>A0A101I0S9_UNCT6</name>
<dbReference type="AlphaFoldDB" id="A0A101I0S9"/>
<keyword evidence="1" id="KW-0812">Transmembrane</keyword>